<gene>
    <name evidence="2" type="ORF">ANIA_04366</name>
</gene>
<dbReference type="GeneID" id="2872166"/>
<dbReference type="InterPro" id="IPR014752">
    <property type="entry name" value="Arrestin-like_C"/>
</dbReference>
<evidence type="ECO:0000313" key="2">
    <source>
        <dbReference type="EMBL" id="CBF77672.1"/>
    </source>
</evidence>
<feature type="compositionally biased region" description="Polar residues" evidence="1">
    <location>
        <begin position="78"/>
        <end position="103"/>
    </location>
</feature>
<dbReference type="STRING" id="227321.Q5B514"/>
<proteinExistence type="predicted"/>
<evidence type="ECO:0000256" key="1">
    <source>
        <dbReference type="SAM" id="MobiDB-lite"/>
    </source>
</evidence>
<dbReference type="OMA" id="YKLEIRL"/>
<dbReference type="InParanoid" id="Q5B514"/>
<accession>Q5B514</accession>
<keyword evidence="3" id="KW-1185">Reference proteome</keyword>
<feature type="region of interest" description="Disordered" evidence="1">
    <location>
        <begin position="78"/>
        <end position="120"/>
    </location>
</feature>
<evidence type="ECO:0000313" key="3">
    <source>
        <dbReference type="Proteomes" id="UP000000560"/>
    </source>
</evidence>
<dbReference type="EMBL" id="BN001303">
    <property type="protein sequence ID" value="CBF77672.1"/>
    <property type="molecule type" value="Genomic_DNA"/>
</dbReference>
<reference evidence="3" key="1">
    <citation type="journal article" date="2005" name="Nature">
        <title>Sequencing of Aspergillus nidulans and comparative analysis with A. fumigatus and A. oryzae.</title>
        <authorList>
            <person name="Galagan J.E."/>
            <person name="Calvo S.E."/>
            <person name="Cuomo C."/>
            <person name="Ma L.J."/>
            <person name="Wortman J.R."/>
            <person name="Batzoglou S."/>
            <person name="Lee S.I."/>
            <person name="Basturkmen M."/>
            <person name="Spevak C.C."/>
            <person name="Clutterbuck J."/>
            <person name="Kapitonov V."/>
            <person name="Jurka J."/>
            <person name="Scazzocchio C."/>
            <person name="Farman M."/>
            <person name="Butler J."/>
            <person name="Purcell S."/>
            <person name="Harris S."/>
            <person name="Braus G.H."/>
            <person name="Draht O."/>
            <person name="Busch S."/>
            <person name="D'Enfert C."/>
            <person name="Bouchier C."/>
            <person name="Goldman G.H."/>
            <person name="Bell-Pedersen D."/>
            <person name="Griffiths-Jones S."/>
            <person name="Doonan J.H."/>
            <person name="Yu J."/>
            <person name="Vienken K."/>
            <person name="Pain A."/>
            <person name="Freitag M."/>
            <person name="Selker E.U."/>
            <person name="Archer D.B."/>
            <person name="Penalva M.A."/>
            <person name="Oakley B.R."/>
            <person name="Momany M."/>
            <person name="Tanaka T."/>
            <person name="Kumagai T."/>
            <person name="Asai K."/>
            <person name="Machida M."/>
            <person name="Nierman W.C."/>
            <person name="Denning D.W."/>
            <person name="Caddick M."/>
            <person name="Hynes M."/>
            <person name="Paoletti M."/>
            <person name="Fischer R."/>
            <person name="Miller B."/>
            <person name="Dyer P."/>
            <person name="Sachs M.S."/>
            <person name="Osmani S.A."/>
            <person name="Birren B.W."/>
        </authorList>
    </citation>
    <scope>NUCLEOTIDE SEQUENCE [LARGE SCALE GENOMIC DNA]</scope>
    <source>
        <strain evidence="3">FGSC A4 / ATCC 38163 / CBS 112.46 / NRRL 194 / M139</strain>
    </source>
</reference>
<reference evidence="3" key="2">
    <citation type="journal article" date="2009" name="Fungal Genet. Biol.">
        <title>The 2008 update of the Aspergillus nidulans genome annotation: a community effort.</title>
        <authorList>
            <person name="Wortman J.R."/>
            <person name="Gilsenan J.M."/>
            <person name="Joardar V."/>
            <person name="Deegan J."/>
            <person name="Clutterbuck J."/>
            <person name="Andersen M.R."/>
            <person name="Archer D."/>
            <person name="Bencina M."/>
            <person name="Braus G."/>
            <person name="Coutinho P."/>
            <person name="von Dohren H."/>
            <person name="Doonan J."/>
            <person name="Driessen A.J."/>
            <person name="Durek P."/>
            <person name="Espeso E."/>
            <person name="Fekete E."/>
            <person name="Flipphi M."/>
            <person name="Estrada C.G."/>
            <person name="Geysens S."/>
            <person name="Goldman G."/>
            <person name="de Groot P.W."/>
            <person name="Hansen K."/>
            <person name="Harris S.D."/>
            <person name="Heinekamp T."/>
            <person name="Helmstaedt K."/>
            <person name="Henrissat B."/>
            <person name="Hofmann G."/>
            <person name="Homan T."/>
            <person name="Horio T."/>
            <person name="Horiuchi H."/>
            <person name="James S."/>
            <person name="Jones M."/>
            <person name="Karaffa L."/>
            <person name="Karanyi Z."/>
            <person name="Kato M."/>
            <person name="Keller N."/>
            <person name="Kelly D.E."/>
            <person name="Kiel J.A."/>
            <person name="Kim J.M."/>
            <person name="van der Klei I.J."/>
            <person name="Klis F.M."/>
            <person name="Kovalchuk A."/>
            <person name="Krasevec N."/>
            <person name="Kubicek C.P."/>
            <person name="Liu B."/>
            <person name="Maccabe A."/>
            <person name="Meyer V."/>
            <person name="Mirabito P."/>
            <person name="Miskei M."/>
            <person name="Mos M."/>
            <person name="Mullins J."/>
            <person name="Nelson D.R."/>
            <person name="Nielsen J."/>
            <person name="Oakley B.R."/>
            <person name="Osmani S.A."/>
            <person name="Pakula T."/>
            <person name="Paszewski A."/>
            <person name="Paulsen I."/>
            <person name="Pilsyk S."/>
            <person name="Pocsi I."/>
            <person name="Punt P.J."/>
            <person name="Ram A.F."/>
            <person name="Ren Q."/>
            <person name="Robellet X."/>
            <person name="Robson G."/>
            <person name="Seiboth B."/>
            <person name="van Solingen P."/>
            <person name="Specht T."/>
            <person name="Sun J."/>
            <person name="Taheri-Talesh N."/>
            <person name="Takeshita N."/>
            <person name="Ussery D."/>
            <person name="vanKuyk P.A."/>
            <person name="Visser H."/>
            <person name="van de Vondervoort P.J."/>
            <person name="de Vries R.P."/>
            <person name="Walton J."/>
            <person name="Xiang X."/>
            <person name="Xiong Y."/>
            <person name="Zeng A.P."/>
            <person name="Brandt B.W."/>
            <person name="Cornell M.J."/>
            <person name="van den Hondel C.A."/>
            <person name="Visser J."/>
            <person name="Oliver S.G."/>
            <person name="Turner G."/>
        </authorList>
    </citation>
    <scope>GENOME REANNOTATION</scope>
    <source>
        <strain evidence="3">FGSC A4 / ATCC 38163 / CBS 112.46 / NRRL 194 / M139</strain>
    </source>
</reference>
<dbReference type="OrthoDB" id="3365616at2759"/>
<dbReference type="HOGENOM" id="CLU_885742_0_0_1"/>
<dbReference type="CDD" id="cd22952">
    <property type="entry name" value="ART10-like"/>
    <property type="match status" value="1"/>
</dbReference>
<accession>C8V8X7</accession>
<sequence length="314" mass="33942">MLCQVGRFIGSSSSRMDVKIRLFREPPIYTAANEVSGHVILTTATQVVISAVSIWLSRVSTSRLHSLRVVETHQRQLPQATQCSMSAGTSPASQQRDSTSTGGKTHLLRKLPPSTGASSSPEEIKYILEASIRRNGIIRGCKKTARDICIYPVPTLASSLNNSQAIQTETQRIACRSSAGPKRVWAPTAYEVTAKLLNGPFLVLGRPVPLAVELTGLDSSTDTAPRSRGSVSIPVSLHEFQTMLIETTEVQARGIEETQTQFRIVQTMANLRHPLSSRSDVASNNVNGDTAPVFRSELPAPSGLSYPIVANPVL</sequence>
<name>Q5B514_EMENI</name>
<dbReference type="Proteomes" id="UP000000560">
    <property type="component" value="Chromosome III"/>
</dbReference>
<dbReference type="RefSeq" id="XP_661970.1">
    <property type="nucleotide sequence ID" value="XM_656878.1"/>
</dbReference>
<protein>
    <submittedName>
        <fullName evidence="2">Uncharacterized protein</fullName>
    </submittedName>
</protein>
<organism evidence="2 3">
    <name type="scientific">Emericella nidulans (strain FGSC A4 / ATCC 38163 / CBS 112.46 / NRRL 194 / M139)</name>
    <name type="common">Aspergillus nidulans</name>
    <dbReference type="NCBI Taxonomy" id="227321"/>
    <lineage>
        <taxon>Eukaryota</taxon>
        <taxon>Fungi</taxon>
        <taxon>Dikarya</taxon>
        <taxon>Ascomycota</taxon>
        <taxon>Pezizomycotina</taxon>
        <taxon>Eurotiomycetes</taxon>
        <taxon>Eurotiomycetidae</taxon>
        <taxon>Eurotiales</taxon>
        <taxon>Aspergillaceae</taxon>
        <taxon>Aspergillus</taxon>
        <taxon>Aspergillus subgen. Nidulantes</taxon>
    </lineage>
</organism>
<dbReference type="KEGG" id="ani:ANIA_04366"/>
<dbReference type="AlphaFoldDB" id="Q5B514"/>
<dbReference type="Gene3D" id="2.60.40.640">
    <property type="match status" value="1"/>
</dbReference>